<reference evidence="1 2" key="1">
    <citation type="submission" date="2019-07" db="EMBL/GenBank/DDBJ databases">
        <title>The First High-Quality Draft Genome Sequence of the Causal Agent of the Current Panama Disease Epidemic.</title>
        <authorList>
            <person name="Warmington R.J."/>
            <person name="Kay W."/>
            <person name="Jeffries A."/>
            <person name="Bebber D."/>
            <person name="Moore K."/>
            <person name="Studholme D.J."/>
        </authorList>
    </citation>
    <scope>NUCLEOTIDE SEQUENCE [LARGE SCALE GENOMIC DNA]</scope>
    <source>
        <strain evidence="1 2">TR4</strain>
    </source>
</reference>
<name>A0A5C6SAS9_FUSOC</name>
<gene>
    <name evidence="1" type="ORF">FocTR4_00016630</name>
</gene>
<proteinExistence type="predicted"/>
<protein>
    <recommendedName>
        <fullName evidence="3">HAT C-terminal dimerisation domain-containing protein</fullName>
    </recommendedName>
</protein>
<evidence type="ECO:0000313" key="2">
    <source>
        <dbReference type="Proteomes" id="UP000321331"/>
    </source>
</evidence>
<dbReference type="Proteomes" id="UP000321331">
    <property type="component" value="Unassembled WGS sequence"/>
</dbReference>
<evidence type="ECO:0008006" key="3">
    <source>
        <dbReference type="Google" id="ProtNLM"/>
    </source>
</evidence>
<dbReference type="EMBL" id="VMNF01000015">
    <property type="protein sequence ID" value="TXB95525.1"/>
    <property type="molecule type" value="Genomic_DNA"/>
</dbReference>
<dbReference type="AlphaFoldDB" id="A0A5C6SAS9"/>
<comment type="caution">
    <text evidence="1">The sequence shown here is derived from an EMBL/GenBank/DDBJ whole genome shotgun (WGS) entry which is preliminary data.</text>
</comment>
<sequence>DLAYFALDLFIISPISDKCKRLFSSAKLTIVDCRGRLKADIIEAYKYLQA</sequence>
<accession>A0A5C6SAS9</accession>
<dbReference type="InterPro" id="IPR012337">
    <property type="entry name" value="RNaseH-like_sf"/>
</dbReference>
<evidence type="ECO:0000313" key="1">
    <source>
        <dbReference type="EMBL" id="TXB95525.1"/>
    </source>
</evidence>
<organism evidence="1 2">
    <name type="scientific">Fusarium oxysporum f. sp. cubense</name>
    <dbReference type="NCBI Taxonomy" id="61366"/>
    <lineage>
        <taxon>Eukaryota</taxon>
        <taxon>Fungi</taxon>
        <taxon>Dikarya</taxon>
        <taxon>Ascomycota</taxon>
        <taxon>Pezizomycotina</taxon>
        <taxon>Sordariomycetes</taxon>
        <taxon>Hypocreomycetidae</taxon>
        <taxon>Hypocreales</taxon>
        <taxon>Nectriaceae</taxon>
        <taxon>Fusarium</taxon>
        <taxon>Fusarium oxysporum species complex</taxon>
    </lineage>
</organism>
<feature type="non-terminal residue" evidence="1">
    <location>
        <position position="1"/>
    </location>
</feature>
<dbReference type="SUPFAM" id="SSF53098">
    <property type="entry name" value="Ribonuclease H-like"/>
    <property type="match status" value="1"/>
</dbReference>